<dbReference type="SMART" id="SM00829">
    <property type="entry name" value="PKS_ER"/>
    <property type="match status" value="1"/>
</dbReference>
<dbReference type="AlphaFoldDB" id="A0A2S5TKS1"/>
<dbReference type="GO" id="GO:0008270">
    <property type="term" value="F:zinc ion binding"/>
    <property type="evidence" value="ECO:0007669"/>
    <property type="project" value="InterPro"/>
</dbReference>
<dbReference type="GO" id="GO:0003960">
    <property type="term" value="F:quinone reductase (NADPH) activity"/>
    <property type="evidence" value="ECO:0007669"/>
    <property type="project" value="UniProtKB-EC"/>
</dbReference>
<evidence type="ECO:0000313" key="7">
    <source>
        <dbReference type="EMBL" id="PPE75547.1"/>
    </source>
</evidence>
<dbReference type="InterPro" id="IPR036291">
    <property type="entry name" value="NAD(P)-bd_dom_sf"/>
</dbReference>
<gene>
    <name evidence="7" type="ORF">C3942_01245</name>
</gene>
<dbReference type="CDD" id="cd05286">
    <property type="entry name" value="QOR2"/>
    <property type="match status" value="1"/>
</dbReference>
<evidence type="ECO:0000256" key="1">
    <source>
        <dbReference type="ARBA" id="ARBA00010371"/>
    </source>
</evidence>
<dbReference type="Gene3D" id="3.40.50.720">
    <property type="entry name" value="NAD(P)-binding Rossmann-like Domain"/>
    <property type="match status" value="1"/>
</dbReference>
<dbReference type="PANTHER" id="PTHR48106:SF13">
    <property type="entry name" value="QUINONE OXIDOREDUCTASE-RELATED"/>
    <property type="match status" value="1"/>
</dbReference>
<dbReference type="SUPFAM" id="SSF50129">
    <property type="entry name" value="GroES-like"/>
    <property type="match status" value="1"/>
</dbReference>
<dbReference type="Pfam" id="PF00107">
    <property type="entry name" value="ADH_zinc_N"/>
    <property type="match status" value="1"/>
</dbReference>
<dbReference type="SUPFAM" id="SSF51735">
    <property type="entry name" value="NAD(P)-binding Rossmann-fold domains"/>
    <property type="match status" value="1"/>
</dbReference>
<keyword evidence="8" id="KW-1185">Reference proteome</keyword>
<evidence type="ECO:0000256" key="3">
    <source>
        <dbReference type="ARBA" id="ARBA00023002"/>
    </source>
</evidence>
<dbReference type="RefSeq" id="WP_104228513.1">
    <property type="nucleotide sequence ID" value="NZ_PSNW01000001.1"/>
</dbReference>
<dbReference type="InterPro" id="IPR002364">
    <property type="entry name" value="Quin_OxRdtase/zeta-crystal_CS"/>
</dbReference>
<dbReference type="EMBL" id="PSNW01000001">
    <property type="protein sequence ID" value="PPE75547.1"/>
    <property type="molecule type" value="Genomic_DNA"/>
</dbReference>
<dbReference type="Gene3D" id="3.90.180.10">
    <property type="entry name" value="Medium-chain alcohol dehydrogenases, catalytic domain"/>
    <property type="match status" value="1"/>
</dbReference>
<dbReference type="GO" id="GO:0070402">
    <property type="term" value="F:NADPH binding"/>
    <property type="evidence" value="ECO:0007669"/>
    <property type="project" value="TreeGrafter"/>
</dbReference>
<dbReference type="InterPro" id="IPR047618">
    <property type="entry name" value="QOR-like"/>
</dbReference>
<dbReference type="GO" id="GO:0005829">
    <property type="term" value="C:cytosol"/>
    <property type="evidence" value="ECO:0007669"/>
    <property type="project" value="TreeGrafter"/>
</dbReference>
<dbReference type="EC" id="1.6.5.5" evidence="4"/>
<proteinExistence type="inferred from homology"/>
<comment type="similarity">
    <text evidence="1">Belongs to the zinc-containing alcohol dehydrogenase family. Quinone oxidoreductase subfamily.</text>
</comment>
<evidence type="ECO:0000259" key="6">
    <source>
        <dbReference type="SMART" id="SM00829"/>
    </source>
</evidence>
<organism evidence="7 8">
    <name type="scientific">Solimonas fluminis</name>
    <dbReference type="NCBI Taxonomy" id="2086571"/>
    <lineage>
        <taxon>Bacteria</taxon>
        <taxon>Pseudomonadati</taxon>
        <taxon>Pseudomonadota</taxon>
        <taxon>Gammaproteobacteria</taxon>
        <taxon>Nevskiales</taxon>
        <taxon>Nevskiaceae</taxon>
        <taxon>Solimonas</taxon>
    </lineage>
</organism>
<evidence type="ECO:0000256" key="5">
    <source>
        <dbReference type="ARBA" id="ARBA00048980"/>
    </source>
</evidence>
<reference evidence="7 8" key="1">
    <citation type="submission" date="2018-02" db="EMBL/GenBank/DDBJ databases">
        <title>Genome sequencing of Solimonas sp. HR-BB.</title>
        <authorList>
            <person name="Lee Y."/>
            <person name="Jeon C.O."/>
        </authorList>
    </citation>
    <scope>NUCLEOTIDE SEQUENCE [LARGE SCALE GENOMIC DNA]</scope>
    <source>
        <strain evidence="7 8">HR-BB</strain>
    </source>
</reference>
<feature type="domain" description="Enoyl reductase (ER)" evidence="6">
    <location>
        <begin position="11"/>
        <end position="322"/>
    </location>
</feature>
<evidence type="ECO:0000256" key="4">
    <source>
        <dbReference type="ARBA" id="ARBA00038919"/>
    </source>
</evidence>
<sequence length="324" mass="34641">MAKAIRISRNGGPEVMEYVDVEVPEPLPGEVRIRQEACGLNFIDVYHRNGSYQQPLPGGLGLEASGTVMSVGAGVPHLQVGDRVAYAGGPIGAYASERTMPAAMVVKLPDGIGFETAAAMMLQGLTVQYLFRRTFLLRGGETILFHAAAGGVGLIACQWARALGVTMIGTVSSDEKAELALASGCAHVINTRRENFVERVRQITGGRGVPVVYDGVGKDTFTGSLDCLARLGTMVSFGNASGVVPPFALSELSSRGSLFITRPTMFDYTARREDLDAMAAELFYMVGSGQVKPDIRQRYPLAEVARSHQDLEARRTTGSTILLP</sequence>
<dbReference type="OrthoDB" id="9805883at2"/>
<dbReference type="Proteomes" id="UP000238220">
    <property type="component" value="Unassembled WGS sequence"/>
</dbReference>
<keyword evidence="2" id="KW-0521">NADP</keyword>
<accession>A0A2S5TKS1</accession>
<dbReference type="PROSITE" id="PS01162">
    <property type="entry name" value="QOR_ZETA_CRYSTAL"/>
    <property type="match status" value="1"/>
</dbReference>
<dbReference type="Pfam" id="PF08240">
    <property type="entry name" value="ADH_N"/>
    <property type="match status" value="1"/>
</dbReference>
<dbReference type="PANTHER" id="PTHR48106">
    <property type="entry name" value="QUINONE OXIDOREDUCTASE PIG3-RELATED"/>
    <property type="match status" value="1"/>
</dbReference>
<protein>
    <recommendedName>
        <fullName evidence="4">NADPH:quinone reductase</fullName>
        <ecNumber evidence="4">1.6.5.5</ecNumber>
    </recommendedName>
</protein>
<evidence type="ECO:0000313" key="8">
    <source>
        <dbReference type="Proteomes" id="UP000238220"/>
    </source>
</evidence>
<dbReference type="InterPro" id="IPR013154">
    <property type="entry name" value="ADH-like_N"/>
</dbReference>
<keyword evidence="3" id="KW-0560">Oxidoreductase</keyword>
<comment type="caution">
    <text evidence="7">The sequence shown here is derived from an EMBL/GenBank/DDBJ whole genome shotgun (WGS) entry which is preliminary data.</text>
</comment>
<dbReference type="InterPro" id="IPR011032">
    <property type="entry name" value="GroES-like_sf"/>
</dbReference>
<dbReference type="InterPro" id="IPR013149">
    <property type="entry name" value="ADH-like_C"/>
</dbReference>
<dbReference type="FunFam" id="3.40.50.720:FF:000053">
    <property type="entry name" value="Quinone oxidoreductase 1"/>
    <property type="match status" value="1"/>
</dbReference>
<dbReference type="NCBIfam" id="NF008024">
    <property type="entry name" value="PRK10754.1"/>
    <property type="match status" value="1"/>
</dbReference>
<comment type="catalytic activity">
    <reaction evidence="5">
        <text>2 a quinone + NADPH + H(+) = 2 a 1,4-benzosemiquinone + NADP(+)</text>
        <dbReference type="Rhea" id="RHEA:14269"/>
        <dbReference type="ChEBI" id="CHEBI:15378"/>
        <dbReference type="ChEBI" id="CHEBI:57783"/>
        <dbReference type="ChEBI" id="CHEBI:58349"/>
        <dbReference type="ChEBI" id="CHEBI:132124"/>
        <dbReference type="ChEBI" id="CHEBI:134225"/>
        <dbReference type="EC" id="1.6.5.5"/>
    </reaction>
</comment>
<evidence type="ECO:0000256" key="2">
    <source>
        <dbReference type="ARBA" id="ARBA00022857"/>
    </source>
</evidence>
<dbReference type="InterPro" id="IPR020843">
    <property type="entry name" value="ER"/>
</dbReference>
<dbReference type="GO" id="GO:0035925">
    <property type="term" value="F:mRNA 3'-UTR AU-rich region binding"/>
    <property type="evidence" value="ECO:0007669"/>
    <property type="project" value="TreeGrafter"/>
</dbReference>
<name>A0A2S5TKS1_9GAMM</name>